<dbReference type="Proteomes" id="UP000322545">
    <property type="component" value="Unassembled WGS sequence"/>
</dbReference>
<sequence length="218" mass="23322">MMLLEAVSPDFLMAFLRGFSLNLGASVLALAIGLPLALVAALGMLSRVGIVARLFKTYNRLLHALPVFVVLFFLSGLLPNGGARLGPLAEMRPLVLLVLGNIPYVAAYGADQFVAMFRHLRKGDRRAALLVIPSFGRALQMVISSSCLGAAIGVPEAMSVVIFTAEQIADEAARLIFFVAVGLLFVAAQRICVIPFGILHRVTDRRAMSAQMTADAAR</sequence>
<feature type="transmembrane region" description="Helical" evidence="5">
    <location>
        <begin position="94"/>
        <end position="117"/>
    </location>
</feature>
<gene>
    <name evidence="6" type="ORF">SAMN05443432_103354</name>
</gene>
<accession>A0A1M7EHN6</accession>
<evidence type="ECO:0000313" key="6">
    <source>
        <dbReference type="EMBL" id="SHL90859.1"/>
    </source>
</evidence>
<reference evidence="6 7" key="1">
    <citation type="submission" date="2016-11" db="EMBL/GenBank/DDBJ databases">
        <authorList>
            <person name="Varghese N."/>
            <person name="Submissions S."/>
        </authorList>
    </citation>
    <scope>NUCLEOTIDE SEQUENCE [LARGE SCALE GENOMIC DNA]</scope>
    <source>
        <strain evidence="6 7">DSM 28249</strain>
    </source>
</reference>
<keyword evidence="4 5" id="KW-0472">Membrane</keyword>
<dbReference type="Gene3D" id="1.10.3720.10">
    <property type="entry name" value="MetI-like"/>
    <property type="match status" value="1"/>
</dbReference>
<feature type="transmembrane region" description="Helical" evidence="5">
    <location>
        <begin position="175"/>
        <end position="199"/>
    </location>
</feature>
<dbReference type="AlphaFoldDB" id="A0A1M7EHN6"/>
<dbReference type="InterPro" id="IPR035906">
    <property type="entry name" value="MetI-like_sf"/>
</dbReference>
<keyword evidence="7" id="KW-1185">Reference proteome</keyword>
<protein>
    <submittedName>
        <fullName evidence="6">Amine acid ABC transporter, permease protein, 3-TM region, His/Glu/Gln/Arg/opine family</fullName>
    </submittedName>
</protein>
<evidence type="ECO:0000256" key="1">
    <source>
        <dbReference type="ARBA" id="ARBA00004141"/>
    </source>
</evidence>
<feature type="transmembrane region" description="Helical" evidence="5">
    <location>
        <begin position="20"/>
        <end position="45"/>
    </location>
</feature>
<evidence type="ECO:0000256" key="3">
    <source>
        <dbReference type="ARBA" id="ARBA00022989"/>
    </source>
</evidence>
<feature type="transmembrane region" description="Helical" evidence="5">
    <location>
        <begin position="57"/>
        <end position="74"/>
    </location>
</feature>
<evidence type="ECO:0000256" key="2">
    <source>
        <dbReference type="ARBA" id="ARBA00022692"/>
    </source>
</evidence>
<keyword evidence="2 5" id="KW-0812">Transmembrane</keyword>
<name>A0A1M7EHN6_9RHOB</name>
<evidence type="ECO:0000313" key="7">
    <source>
        <dbReference type="Proteomes" id="UP000322545"/>
    </source>
</evidence>
<proteinExistence type="predicted"/>
<evidence type="ECO:0000256" key="4">
    <source>
        <dbReference type="ARBA" id="ARBA00023136"/>
    </source>
</evidence>
<keyword evidence="3 5" id="KW-1133">Transmembrane helix</keyword>
<organism evidence="6 7">
    <name type="scientific">Roseovarius litoreus</name>
    <dbReference type="NCBI Taxonomy" id="1155722"/>
    <lineage>
        <taxon>Bacteria</taxon>
        <taxon>Pseudomonadati</taxon>
        <taxon>Pseudomonadota</taxon>
        <taxon>Alphaproteobacteria</taxon>
        <taxon>Rhodobacterales</taxon>
        <taxon>Roseobacteraceae</taxon>
        <taxon>Roseovarius</taxon>
    </lineage>
</organism>
<comment type="subcellular location">
    <subcellularLocation>
        <location evidence="1">Membrane</location>
        <topology evidence="1">Multi-pass membrane protein</topology>
    </subcellularLocation>
</comment>
<dbReference type="GO" id="GO:0016020">
    <property type="term" value="C:membrane"/>
    <property type="evidence" value="ECO:0007669"/>
    <property type="project" value="UniProtKB-SubCell"/>
</dbReference>
<feature type="transmembrane region" description="Helical" evidence="5">
    <location>
        <begin position="138"/>
        <end position="163"/>
    </location>
</feature>
<dbReference type="EMBL" id="FRCB01000003">
    <property type="protein sequence ID" value="SHL90859.1"/>
    <property type="molecule type" value="Genomic_DNA"/>
</dbReference>
<evidence type="ECO:0000256" key="5">
    <source>
        <dbReference type="SAM" id="Phobius"/>
    </source>
</evidence>
<dbReference type="SUPFAM" id="SSF161098">
    <property type="entry name" value="MetI-like"/>
    <property type="match status" value="1"/>
</dbReference>
<dbReference type="RefSeq" id="WP_149779130.1">
    <property type="nucleotide sequence ID" value="NZ_FRCB01000003.1"/>
</dbReference>